<reference evidence="1 2" key="1">
    <citation type="journal article" date="2018" name="Front. Plant Sci.">
        <title>Red Clover (Trifolium pratense) and Zigzag Clover (T. medium) - A Picture of Genomic Similarities and Differences.</title>
        <authorList>
            <person name="Dluhosova J."/>
            <person name="Istvanek J."/>
            <person name="Nedelnik J."/>
            <person name="Repkova J."/>
        </authorList>
    </citation>
    <scope>NUCLEOTIDE SEQUENCE [LARGE SCALE GENOMIC DNA]</scope>
    <source>
        <strain evidence="2">cv. 10/8</strain>
        <tissue evidence="1">Leaf</tissue>
    </source>
</reference>
<proteinExistence type="predicted"/>
<dbReference type="EMBL" id="LXQA010621280">
    <property type="protein sequence ID" value="MCI62580.1"/>
    <property type="molecule type" value="Genomic_DNA"/>
</dbReference>
<sequence length="77" mass="8754">DYAFIGVYILTQNAVITEEARIYRVLPPDNMKLNTRELCPIPCLSLERMEVPCTIITRATKHGNFFVHFSVPVQAST</sequence>
<protein>
    <submittedName>
        <fullName evidence="1">Uncharacterized protein</fullName>
    </submittedName>
</protein>
<organism evidence="1 2">
    <name type="scientific">Trifolium medium</name>
    <dbReference type="NCBI Taxonomy" id="97028"/>
    <lineage>
        <taxon>Eukaryota</taxon>
        <taxon>Viridiplantae</taxon>
        <taxon>Streptophyta</taxon>
        <taxon>Embryophyta</taxon>
        <taxon>Tracheophyta</taxon>
        <taxon>Spermatophyta</taxon>
        <taxon>Magnoliopsida</taxon>
        <taxon>eudicotyledons</taxon>
        <taxon>Gunneridae</taxon>
        <taxon>Pentapetalae</taxon>
        <taxon>rosids</taxon>
        <taxon>fabids</taxon>
        <taxon>Fabales</taxon>
        <taxon>Fabaceae</taxon>
        <taxon>Papilionoideae</taxon>
        <taxon>50 kb inversion clade</taxon>
        <taxon>NPAAA clade</taxon>
        <taxon>Hologalegina</taxon>
        <taxon>IRL clade</taxon>
        <taxon>Trifolieae</taxon>
        <taxon>Trifolium</taxon>
    </lineage>
</organism>
<accession>A0A392TQX1</accession>
<dbReference type="AlphaFoldDB" id="A0A392TQX1"/>
<comment type="caution">
    <text evidence="1">The sequence shown here is derived from an EMBL/GenBank/DDBJ whole genome shotgun (WGS) entry which is preliminary data.</text>
</comment>
<evidence type="ECO:0000313" key="2">
    <source>
        <dbReference type="Proteomes" id="UP000265520"/>
    </source>
</evidence>
<dbReference type="Proteomes" id="UP000265520">
    <property type="component" value="Unassembled WGS sequence"/>
</dbReference>
<keyword evidence="2" id="KW-1185">Reference proteome</keyword>
<feature type="non-terminal residue" evidence="1">
    <location>
        <position position="1"/>
    </location>
</feature>
<name>A0A392TQX1_9FABA</name>
<evidence type="ECO:0000313" key="1">
    <source>
        <dbReference type="EMBL" id="MCI62580.1"/>
    </source>
</evidence>